<sequence length="97" mass="11234">MDIDRLIKIVGNIGGLFCENELAYLSLTSKNESIIRDKIAYRLNLELDKSKYIIAREYKRIDIVILENNSIKDIIELKSIYTYDVETKKGLDGYINS</sequence>
<dbReference type="Proteomes" id="UP000622687">
    <property type="component" value="Unassembled WGS sequence"/>
</dbReference>
<gene>
    <name evidence="1" type="ORF">I6U51_12035</name>
</gene>
<dbReference type="EMBL" id="JAEEGB010000013">
    <property type="protein sequence ID" value="MBI6873430.1"/>
    <property type="molecule type" value="Genomic_DNA"/>
</dbReference>
<dbReference type="RefSeq" id="WP_211142849.1">
    <property type="nucleotide sequence ID" value="NZ_JAEEGB010000013.1"/>
</dbReference>
<accession>A0A934HZT9</accession>
<name>A0A934HZT9_9CLOT</name>
<protein>
    <submittedName>
        <fullName evidence="1">Uncharacterized protein</fullName>
    </submittedName>
</protein>
<dbReference type="AlphaFoldDB" id="A0A934HZT9"/>
<organism evidence="1 2">
    <name type="scientific">Clostridium aciditolerans</name>
    <dbReference type="NCBI Taxonomy" id="339861"/>
    <lineage>
        <taxon>Bacteria</taxon>
        <taxon>Bacillati</taxon>
        <taxon>Bacillota</taxon>
        <taxon>Clostridia</taxon>
        <taxon>Eubacteriales</taxon>
        <taxon>Clostridiaceae</taxon>
        <taxon>Clostridium</taxon>
    </lineage>
</organism>
<comment type="caution">
    <text evidence="1">The sequence shown here is derived from an EMBL/GenBank/DDBJ whole genome shotgun (WGS) entry which is preliminary data.</text>
</comment>
<proteinExistence type="predicted"/>
<reference evidence="1" key="1">
    <citation type="submission" date="2020-12" db="EMBL/GenBank/DDBJ databases">
        <title>Clostridium thailandense sp. nov., a novel acetogenic bacterium isolated from peat land soil in Thailand.</title>
        <authorList>
            <person name="Chaikitkaew S."/>
            <person name="Birkeland N.K."/>
        </authorList>
    </citation>
    <scope>NUCLEOTIDE SEQUENCE</scope>
    <source>
        <strain evidence="1">DSM 17425</strain>
    </source>
</reference>
<keyword evidence="2" id="KW-1185">Reference proteome</keyword>
<evidence type="ECO:0000313" key="2">
    <source>
        <dbReference type="Proteomes" id="UP000622687"/>
    </source>
</evidence>
<evidence type="ECO:0000313" key="1">
    <source>
        <dbReference type="EMBL" id="MBI6873430.1"/>
    </source>
</evidence>